<reference evidence="1" key="1">
    <citation type="journal article" date="2021" name="PeerJ">
        <title>Extensive microbial diversity within the chicken gut microbiome revealed by metagenomics and culture.</title>
        <authorList>
            <person name="Gilroy R."/>
            <person name="Ravi A."/>
            <person name="Getino M."/>
            <person name="Pursley I."/>
            <person name="Horton D.L."/>
            <person name="Alikhan N.F."/>
            <person name="Baker D."/>
            <person name="Gharbi K."/>
            <person name="Hall N."/>
            <person name="Watson M."/>
            <person name="Adriaenssens E.M."/>
            <person name="Foster-Nyarko E."/>
            <person name="Jarju S."/>
            <person name="Secka A."/>
            <person name="Antonio M."/>
            <person name="Oren A."/>
            <person name="Chaudhuri R.R."/>
            <person name="La Ragione R."/>
            <person name="Hildebrand F."/>
            <person name="Pallen M.J."/>
        </authorList>
    </citation>
    <scope>NUCLEOTIDE SEQUENCE</scope>
    <source>
        <strain evidence="1">ChiGjej6B6-11269</strain>
    </source>
</reference>
<evidence type="ECO:0000313" key="2">
    <source>
        <dbReference type="Proteomes" id="UP000786989"/>
    </source>
</evidence>
<evidence type="ECO:0000313" key="1">
    <source>
        <dbReference type="EMBL" id="HJF65393.1"/>
    </source>
</evidence>
<protein>
    <submittedName>
        <fullName evidence="1">Uncharacterized protein</fullName>
    </submittedName>
</protein>
<organism evidence="1 2">
    <name type="scientific">Slackia equolifaciens</name>
    <dbReference type="NCBI Taxonomy" id="498718"/>
    <lineage>
        <taxon>Bacteria</taxon>
        <taxon>Bacillati</taxon>
        <taxon>Actinomycetota</taxon>
        <taxon>Coriobacteriia</taxon>
        <taxon>Eggerthellales</taxon>
        <taxon>Eggerthellaceae</taxon>
        <taxon>Slackia</taxon>
    </lineage>
</organism>
<dbReference type="AlphaFoldDB" id="A0A9D2UWK4"/>
<dbReference type="Proteomes" id="UP000786989">
    <property type="component" value="Unassembled WGS sequence"/>
</dbReference>
<dbReference type="EMBL" id="DYWI01000080">
    <property type="protein sequence ID" value="HJF65393.1"/>
    <property type="molecule type" value="Genomic_DNA"/>
</dbReference>
<reference evidence="1" key="2">
    <citation type="submission" date="2021-09" db="EMBL/GenBank/DDBJ databases">
        <authorList>
            <person name="Gilroy R."/>
        </authorList>
    </citation>
    <scope>NUCLEOTIDE SEQUENCE</scope>
    <source>
        <strain evidence="1">ChiGjej6B6-11269</strain>
    </source>
</reference>
<accession>A0A9D2UWK4</accession>
<proteinExistence type="predicted"/>
<sequence length="117" mass="13307">VDSDEKNLARFTSETDALTILFRYDSVDENGDWPELELQFLGVYSMGFSSCKEPDSFYECRLEETARGWAFVGDDPLTDEERNCPQDIKAGLYAVGGEVRWRLVGGTLWALEHEEEA</sequence>
<name>A0A9D2UWK4_9ACTN</name>
<feature type="non-terminal residue" evidence="1">
    <location>
        <position position="1"/>
    </location>
</feature>
<comment type="caution">
    <text evidence="1">The sequence shown here is derived from an EMBL/GenBank/DDBJ whole genome shotgun (WGS) entry which is preliminary data.</text>
</comment>
<gene>
    <name evidence="1" type="ORF">K8U77_04655</name>
</gene>